<organism evidence="5 6">
    <name type="scientific">Sorangium cellulosum</name>
    <name type="common">Polyangium cellulosum</name>
    <dbReference type="NCBI Taxonomy" id="56"/>
    <lineage>
        <taxon>Bacteria</taxon>
        <taxon>Pseudomonadati</taxon>
        <taxon>Myxococcota</taxon>
        <taxon>Polyangia</taxon>
        <taxon>Polyangiales</taxon>
        <taxon>Polyangiaceae</taxon>
        <taxon>Sorangium</taxon>
    </lineage>
</organism>
<keyword evidence="3" id="KW-0804">Transcription</keyword>
<dbReference type="InterPro" id="IPR009057">
    <property type="entry name" value="Homeodomain-like_sf"/>
</dbReference>
<dbReference type="Pfam" id="PF12833">
    <property type="entry name" value="HTH_18"/>
    <property type="match status" value="1"/>
</dbReference>
<keyword evidence="1" id="KW-0805">Transcription regulation</keyword>
<evidence type="ECO:0000259" key="4">
    <source>
        <dbReference type="PROSITE" id="PS01124"/>
    </source>
</evidence>
<dbReference type="PANTHER" id="PTHR43436">
    <property type="entry name" value="ARAC-FAMILY TRANSCRIPTIONAL REGULATOR"/>
    <property type="match status" value="1"/>
</dbReference>
<dbReference type="GO" id="GO:0003700">
    <property type="term" value="F:DNA-binding transcription factor activity"/>
    <property type="evidence" value="ECO:0007669"/>
    <property type="project" value="InterPro"/>
</dbReference>
<dbReference type="SMART" id="SM00342">
    <property type="entry name" value="HTH_ARAC"/>
    <property type="match status" value="1"/>
</dbReference>
<sequence>MSRAARSGNSLAAGIAALARHEGCNSTRYPGVVVYRFTAAEPPTPTLYPSSLILVGAGEKQAILGDKTFAYNAGHYLVVTSPLPMLCKTIASAAEPVLTVVVEIELALLRELLLEENAPPAPQPARPSRSVFRAPLRRDLEDAGARLLACLTDERRTRALARQTIREMLFLVLDGPYGDSLRALAEGPVSQLAHVLRHMNARFAERMRIGDLAQLAHMSVPTFHQRFKAMTGSSPLQYMKALRLTRARQMLHAGGMVKTVAHDVGYESESQFSREYRRFFGWPPSADSHVAPRARRALREADGAGGKLVLDPS</sequence>
<dbReference type="InterPro" id="IPR018062">
    <property type="entry name" value="HTH_AraC-typ_CS"/>
</dbReference>
<proteinExistence type="predicted"/>
<dbReference type="Proteomes" id="UP000075604">
    <property type="component" value="Unassembled WGS sequence"/>
</dbReference>
<name>A0A150PW62_SORCE</name>
<dbReference type="AlphaFoldDB" id="A0A150PW62"/>
<dbReference type="PANTHER" id="PTHR43436:SF2">
    <property type="entry name" value="ARAC_XYLS FAMILY TRANSCRIPTIONAL REGULATOR"/>
    <property type="match status" value="1"/>
</dbReference>
<gene>
    <name evidence="5" type="ORF">BE04_19925</name>
</gene>
<dbReference type="Gene3D" id="1.10.10.60">
    <property type="entry name" value="Homeodomain-like"/>
    <property type="match status" value="1"/>
</dbReference>
<dbReference type="PROSITE" id="PS00041">
    <property type="entry name" value="HTH_ARAC_FAMILY_1"/>
    <property type="match status" value="1"/>
</dbReference>
<evidence type="ECO:0000256" key="1">
    <source>
        <dbReference type="ARBA" id="ARBA00023015"/>
    </source>
</evidence>
<accession>A0A150PW62</accession>
<dbReference type="PROSITE" id="PS01124">
    <property type="entry name" value="HTH_ARAC_FAMILY_2"/>
    <property type="match status" value="1"/>
</dbReference>
<protein>
    <submittedName>
        <fullName evidence="5">AraC family transcriptional regulator</fullName>
    </submittedName>
</protein>
<comment type="caution">
    <text evidence="5">The sequence shown here is derived from an EMBL/GenBank/DDBJ whole genome shotgun (WGS) entry which is preliminary data.</text>
</comment>
<dbReference type="InterPro" id="IPR009594">
    <property type="entry name" value="Tscrpt_reg_HTH_AraC_N"/>
</dbReference>
<dbReference type="InterPro" id="IPR018060">
    <property type="entry name" value="HTH_AraC"/>
</dbReference>
<evidence type="ECO:0000313" key="6">
    <source>
        <dbReference type="Proteomes" id="UP000075604"/>
    </source>
</evidence>
<evidence type="ECO:0000256" key="2">
    <source>
        <dbReference type="ARBA" id="ARBA00023125"/>
    </source>
</evidence>
<keyword evidence="2" id="KW-0238">DNA-binding</keyword>
<dbReference type="EMBL" id="JELX01001216">
    <property type="protein sequence ID" value="KYF59736.1"/>
    <property type="molecule type" value="Genomic_DNA"/>
</dbReference>
<evidence type="ECO:0000256" key="3">
    <source>
        <dbReference type="ARBA" id="ARBA00023163"/>
    </source>
</evidence>
<evidence type="ECO:0000313" key="5">
    <source>
        <dbReference type="EMBL" id="KYF59736.1"/>
    </source>
</evidence>
<dbReference type="GO" id="GO:0043565">
    <property type="term" value="F:sequence-specific DNA binding"/>
    <property type="evidence" value="ECO:0007669"/>
    <property type="project" value="InterPro"/>
</dbReference>
<reference evidence="5 6" key="1">
    <citation type="submission" date="2014-02" db="EMBL/GenBank/DDBJ databases">
        <title>The small core and large imbalanced accessory genome model reveals a collaborative survival strategy of Sorangium cellulosum strains in nature.</title>
        <authorList>
            <person name="Han K."/>
            <person name="Peng R."/>
            <person name="Blom J."/>
            <person name="Li Y.-Z."/>
        </authorList>
    </citation>
    <scope>NUCLEOTIDE SEQUENCE [LARGE SCALE GENOMIC DNA]</scope>
    <source>
        <strain evidence="5 6">So0157-18</strain>
    </source>
</reference>
<dbReference type="SUPFAM" id="SSF46689">
    <property type="entry name" value="Homeodomain-like"/>
    <property type="match status" value="2"/>
</dbReference>
<dbReference type="Pfam" id="PF06719">
    <property type="entry name" value="AraC_N"/>
    <property type="match status" value="1"/>
</dbReference>
<feature type="domain" description="HTH araC/xylS-type" evidence="4">
    <location>
        <begin position="193"/>
        <end position="290"/>
    </location>
</feature>